<evidence type="ECO:0000256" key="2">
    <source>
        <dbReference type="SAM" id="SignalP"/>
    </source>
</evidence>
<name>A0AAV7NAE7_PLEWA</name>
<keyword evidence="4" id="KW-1185">Reference proteome</keyword>
<dbReference type="AlphaFoldDB" id="A0AAV7NAE7"/>
<dbReference type="Proteomes" id="UP001066276">
    <property type="component" value="Chromosome 9"/>
</dbReference>
<keyword evidence="2" id="KW-0732">Signal</keyword>
<evidence type="ECO:0000313" key="3">
    <source>
        <dbReference type="EMBL" id="KAJ1110158.1"/>
    </source>
</evidence>
<accession>A0AAV7NAE7</accession>
<evidence type="ECO:0008006" key="5">
    <source>
        <dbReference type="Google" id="ProtNLM"/>
    </source>
</evidence>
<comment type="caution">
    <text evidence="3">The sequence shown here is derived from an EMBL/GenBank/DDBJ whole genome shotgun (WGS) entry which is preliminary data.</text>
</comment>
<organism evidence="3 4">
    <name type="scientific">Pleurodeles waltl</name>
    <name type="common">Iberian ribbed newt</name>
    <dbReference type="NCBI Taxonomy" id="8319"/>
    <lineage>
        <taxon>Eukaryota</taxon>
        <taxon>Metazoa</taxon>
        <taxon>Chordata</taxon>
        <taxon>Craniata</taxon>
        <taxon>Vertebrata</taxon>
        <taxon>Euteleostomi</taxon>
        <taxon>Amphibia</taxon>
        <taxon>Batrachia</taxon>
        <taxon>Caudata</taxon>
        <taxon>Salamandroidea</taxon>
        <taxon>Salamandridae</taxon>
        <taxon>Pleurodelinae</taxon>
        <taxon>Pleurodeles</taxon>
    </lineage>
</organism>
<feature type="signal peptide" evidence="2">
    <location>
        <begin position="1"/>
        <end position="22"/>
    </location>
</feature>
<reference evidence="3" key="1">
    <citation type="journal article" date="2022" name="bioRxiv">
        <title>Sequencing and chromosome-scale assembly of the giantPleurodeles waltlgenome.</title>
        <authorList>
            <person name="Brown T."/>
            <person name="Elewa A."/>
            <person name="Iarovenko S."/>
            <person name="Subramanian E."/>
            <person name="Araus A.J."/>
            <person name="Petzold A."/>
            <person name="Susuki M."/>
            <person name="Suzuki K.-i.T."/>
            <person name="Hayashi T."/>
            <person name="Toyoda A."/>
            <person name="Oliveira C."/>
            <person name="Osipova E."/>
            <person name="Leigh N.D."/>
            <person name="Simon A."/>
            <person name="Yun M.H."/>
        </authorList>
    </citation>
    <scope>NUCLEOTIDE SEQUENCE</scope>
    <source>
        <strain evidence="3">20211129_DDA</strain>
        <tissue evidence="3">Liver</tissue>
    </source>
</reference>
<feature type="chain" id="PRO_5044000886" description="Secreted protein" evidence="2">
    <location>
        <begin position="23"/>
        <end position="133"/>
    </location>
</feature>
<protein>
    <recommendedName>
        <fullName evidence="5">Secreted protein</fullName>
    </recommendedName>
</protein>
<sequence>MIMCPLRSWLCGLLALSVPSDQEPTRLPFRICACPRPAQVGIAYFSCGSLAAIVSSAPSELHYCSIPPSVERQWARRSPPQLRLATSDKGRPLRPHPALGPSKGPELLTRIPRVHRQRCRQQRLTLGGPAVPR</sequence>
<gene>
    <name evidence="3" type="ORF">NDU88_007513</name>
</gene>
<dbReference type="EMBL" id="JANPWB010000013">
    <property type="protein sequence ID" value="KAJ1110158.1"/>
    <property type="molecule type" value="Genomic_DNA"/>
</dbReference>
<evidence type="ECO:0000313" key="4">
    <source>
        <dbReference type="Proteomes" id="UP001066276"/>
    </source>
</evidence>
<proteinExistence type="predicted"/>
<feature type="region of interest" description="Disordered" evidence="1">
    <location>
        <begin position="74"/>
        <end position="107"/>
    </location>
</feature>
<evidence type="ECO:0000256" key="1">
    <source>
        <dbReference type="SAM" id="MobiDB-lite"/>
    </source>
</evidence>